<evidence type="ECO:0000256" key="2">
    <source>
        <dbReference type="ARBA" id="ARBA00023295"/>
    </source>
</evidence>
<dbReference type="InterPro" id="IPR001661">
    <property type="entry name" value="Glyco_hydro_37"/>
</dbReference>
<dbReference type="Gene3D" id="1.50.10.10">
    <property type="match status" value="1"/>
</dbReference>
<keyword evidence="1" id="KW-0378">Hydrolase</keyword>
<dbReference type="AlphaFoldDB" id="A0A3D2XC09"/>
<dbReference type="InterPro" id="IPR018232">
    <property type="entry name" value="Glyco_hydro_37_CS"/>
</dbReference>
<accession>A0A3D2XC09</accession>
<name>A0A3D2XC09_9FIRM</name>
<dbReference type="Proteomes" id="UP000262969">
    <property type="component" value="Unassembled WGS sequence"/>
</dbReference>
<comment type="caution">
    <text evidence="3">The sequence shown here is derived from an EMBL/GenBank/DDBJ whole genome shotgun (WGS) entry which is preliminary data.</text>
</comment>
<evidence type="ECO:0000313" key="4">
    <source>
        <dbReference type="Proteomes" id="UP000262969"/>
    </source>
</evidence>
<dbReference type="PANTHER" id="PTHR23403:SF6">
    <property type="entry name" value="CYTOSOLIC NEUTRAL TREHALASE-RELATED"/>
    <property type="match status" value="1"/>
</dbReference>
<feature type="non-terminal residue" evidence="3">
    <location>
        <position position="1"/>
    </location>
</feature>
<dbReference type="GO" id="GO:0005993">
    <property type="term" value="P:trehalose catabolic process"/>
    <property type="evidence" value="ECO:0007669"/>
    <property type="project" value="TreeGrafter"/>
</dbReference>
<proteinExistence type="predicted"/>
<gene>
    <name evidence="3" type="ORF">DHW61_17225</name>
</gene>
<dbReference type="InterPro" id="IPR012341">
    <property type="entry name" value="6hp_glycosidase-like_sf"/>
</dbReference>
<keyword evidence="2" id="KW-0326">Glycosidase</keyword>
<dbReference type="EMBL" id="DPVV01000563">
    <property type="protein sequence ID" value="HCL04123.1"/>
    <property type="molecule type" value="Genomic_DNA"/>
</dbReference>
<dbReference type="PANTHER" id="PTHR23403">
    <property type="entry name" value="TREHALASE"/>
    <property type="match status" value="1"/>
</dbReference>
<evidence type="ECO:0000313" key="3">
    <source>
        <dbReference type="EMBL" id="HCL04123.1"/>
    </source>
</evidence>
<evidence type="ECO:0000256" key="1">
    <source>
        <dbReference type="ARBA" id="ARBA00022801"/>
    </source>
</evidence>
<sequence length="118" mass="13643">EQAQATVEQLHRIELDYGITCCEKNDSGCVYQWDYPNGWPPLQLIAMVGLQNYGFDKEAYRIAKKYVDLVERVFEATGCLWEKYNVLEGNVEVINEYEMPPMIGWSAGVYLFAKNMCK</sequence>
<dbReference type="SUPFAM" id="SSF48208">
    <property type="entry name" value="Six-hairpin glycosidases"/>
    <property type="match status" value="1"/>
</dbReference>
<dbReference type="Pfam" id="PF01204">
    <property type="entry name" value="Trehalase"/>
    <property type="match status" value="1"/>
</dbReference>
<dbReference type="GO" id="GO:0004555">
    <property type="term" value="F:alpha,alpha-trehalase activity"/>
    <property type="evidence" value="ECO:0007669"/>
    <property type="project" value="InterPro"/>
</dbReference>
<protein>
    <submittedName>
        <fullName evidence="3">Alpha,alpha-trehalase</fullName>
    </submittedName>
</protein>
<dbReference type="InterPro" id="IPR008928">
    <property type="entry name" value="6-hairpin_glycosidase_sf"/>
</dbReference>
<reference evidence="3 4" key="1">
    <citation type="journal article" date="2018" name="Nat. Biotechnol.">
        <title>A standardized bacterial taxonomy based on genome phylogeny substantially revises the tree of life.</title>
        <authorList>
            <person name="Parks D.H."/>
            <person name="Chuvochina M."/>
            <person name="Waite D.W."/>
            <person name="Rinke C."/>
            <person name="Skarshewski A."/>
            <person name="Chaumeil P.A."/>
            <person name="Hugenholtz P."/>
        </authorList>
    </citation>
    <scope>NUCLEOTIDE SEQUENCE [LARGE SCALE GENOMIC DNA]</scope>
    <source>
        <strain evidence="3">UBA11728</strain>
    </source>
</reference>
<dbReference type="PROSITE" id="PS00928">
    <property type="entry name" value="TREHALASE_2"/>
    <property type="match status" value="1"/>
</dbReference>
<organism evidence="3 4">
    <name type="scientific">Lachnoclostridium phytofermentans</name>
    <dbReference type="NCBI Taxonomy" id="66219"/>
    <lineage>
        <taxon>Bacteria</taxon>
        <taxon>Bacillati</taxon>
        <taxon>Bacillota</taxon>
        <taxon>Clostridia</taxon>
        <taxon>Lachnospirales</taxon>
        <taxon>Lachnospiraceae</taxon>
    </lineage>
</organism>